<dbReference type="AlphaFoldDB" id="A0A7S1BQ21"/>
<evidence type="ECO:0000256" key="1">
    <source>
        <dbReference type="ARBA" id="ARBA00023002"/>
    </source>
</evidence>
<dbReference type="EMBL" id="HBFR01027989">
    <property type="protein sequence ID" value="CAD8893059.1"/>
    <property type="molecule type" value="Transcribed_RNA"/>
</dbReference>
<dbReference type="InterPro" id="IPR023210">
    <property type="entry name" value="NADP_OxRdtase_dom"/>
</dbReference>
<dbReference type="PANTHER" id="PTHR43364">
    <property type="entry name" value="NADH-SPECIFIC METHYLGLYOXAL REDUCTASE-RELATED"/>
    <property type="match status" value="1"/>
</dbReference>
<reference evidence="3" key="1">
    <citation type="submission" date="2021-01" db="EMBL/GenBank/DDBJ databases">
        <authorList>
            <person name="Corre E."/>
            <person name="Pelletier E."/>
            <person name="Niang G."/>
            <person name="Scheremetjew M."/>
            <person name="Finn R."/>
            <person name="Kale V."/>
            <person name="Holt S."/>
            <person name="Cochrane G."/>
            <person name="Meng A."/>
            <person name="Brown T."/>
            <person name="Cohen L."/>
        </authorList>
    </citation>
    <scope>NUCLEOTIDE SEQUENCE</scope>
    <source>
        <strain evidence="3">308</strain>
    </source>
</reference>
<dbReference type="InterPro" id="IPR050523">
    <property type="entry name" value="AKR_Detox_Biosynth"/>
</dbReference>
<name>A0A7S1BQ21_9STRA</name>
<proteinExistence type="predicted"/>
<sequence length="419" mass="45929">MITDPEAMVSPTTPPATAANLMRVYLGTMTFGWKQTSSYVDLQLATEMIGKFVDSHLLGRDAAASPVAIHVDTARIYSGGNSETMTGEAVREISEKLQERGIDTLVKWRVGTKAHPSQPGGLSADGLVTQYDKSMQSMGSLPSPVAEYYLHQPDTKEDLIQTLRTASFFVEKGFVGAVGMSNYHADEVRRAFSLCSDPSNGISAKATPSVYQGLYNPLNRNVEDDLLPALRENGCVFIAYNPLAAGMLTGKHLSSENSLREPPKGRFKNNPNYLPRFYTDANFAATCIIRDAIVQYNDSLPPSGRPWTMVEVTYAWILRHSGLRPGDGILLGASSIVQLEENLQACRRAGAFAVSDSLGNVTYPGEDLPDEILIAMEEAWKYVKEHTEGRIYPYWRSYSADMPGAEELDQGASYSASKK</sequence>
<gene>
    <name evidence="3" type="ORF">CHYS00102_LOCUS20268</name>
</gene>
<accession>A0A7S1BQ21</accession>
<dbReference type="Gene3D" id="3.20.20.100">
    <property type="entry name" value="NADP-dependent oxidoreductase domain"/>
    <property type="match status" value="1"/>
</dbReference>
<evidence type="ECO:0000313" key="3">
    <source>
        <dbReference type="EMBL" id="CAD8893059.1"/>
    </source>
</evidence>
<organism evidence="3">
    <name type="scientific">Corethron hystrix</name>
    <dbReference type="NCBI Taxonomy" id="216773"/>
    <lineage>
        <taxon>Eukaryota</taxon>
        <taxon>Sar</taxon>
        <taxon>Stramenopiles</taxon>
        <taxon>Ochrophyta</taxon>
        <taxon>Bacillariophyta</taxon>
        <taxon>Coscinodiscophyceae</taxon>
        <taxon>Corethrophycidae</taxon>
        <taxon>Corethrales</taxon>
        <taxon>Corethraceae</taxon>
        <taxon>Corethron</taxon>
    </lineage>
</organism>
<evidence type="ECO:0000259" key="2">
    <source>
        <dbReference type="Pfam" id="PF00248"/>
    </source>
</evidence>
<feature type="domain" description="NADP-dependent oxidoreductase" evidence="2">
    <location>
        <begin position="24"/>
        <end position="346"/>
    </location>
</feature>
<dbReference type="PANTHER" id="PTHR43364:SF4">
    <property type="entry name" value="NAD(P)-LINKED OXIDOREDUCTASE SUPERFAMILY PROTEIN"/>
    <property type="match status" value="1"/>
</dbReference>
<dbReference type="InterPro" id="IPR036812">
    <property type="entry name" value="NAD(P)_OxRdtase_dom_sf"/>
</dbReference>
<dbReference type="SUPFAM" id="SSF51430">
    <property type="entry name" value="NAD(P)-linked oxidoreductase"/>
    <property type="match status" value="1"/>
</dbReference>
<dbReference type="Pfam" id="PF00248">
    <property type="entry name" value="Aldo_ket_red"/>
    <property type="match status" value="1"/>
</dbReference>
<keyword evidence="1" id="KW-0560">Oxidoreductase</keyword>
<protein>
    <recommendedName>
        <fullName evidence="2">NADP-dependent oxidoreductase domain-containing protein</fullName>
    </recommendedName>
</protein>
<dbReference type="GO" id="GO:0016491">
    <property type="term" value="F:oxidoreductase activity"/>
    <property type="evidence" value="ECO:0007669"/>
    <property type="project" value="UniProtKB-KW"/>
</dbReference>